<evidence type="ECO:0000256" key="6">
    <source>
        <dbReference type="ARBA" id="ARBA00031125"/>
    </source>
</evidence>
<name>A0A3B5QMY1_XIPMA</name>
<comment type="similarity">
    <text evidence="2">Belongs to the enolase family.</text>
</comment>
<dbReference type="SMART" id="SM01192">
    <property type="entry name" value="Enolase_C"/>
    <property type="match status" value="1"/>
</dbReference>
<dbReference type="Proteomes" id="UP000002852">
    <property type="component" value="Unassembled WGS sequence"/>
</dbReference>
<keyword evidence="11" id="KW-1185">Reference proteome</keyword>
<dbReference type="InParanoid" id="A0A3B5QMY1"/>
<dbReference type="FunCoup" id="A0A3B5QMY1">
    <property type="interactions" value="848"/>
</dbReference>
<reference evidence="11" key="1">
    <citation type="submission" date="2012-01" db="EMBL/GenBank/DDBJ databases">
        <authorList>
            <person name="Walter R."/>
            <person name="Schartl M."/>
            <person name="Warren W."/>
        </authorList>
    </citation>
    <scope>NUCLEOTIDE SEQUENCE [LARGE SCALE GENOMIC DNA]</scope>
    <source>
        <strain evidence="11">JP 163 A</strain>
    </source>
</reference>
<proteinExistence type="inferred from homology"/>
<evidence type="ECO:0000259" key="8">
    <source>
        <dbReference type="SMART" id="SM01192"/>
    </source>
</evidence>
<dbReference type="SUPFAM" id="SSF54826">
    <property type="entry name" value="Enolase N-terminal domain-like"/>
    <property type="match status" value="1"/>
</dbReference>
<evidence type="ECO:0000256" key="7">
    <source>
        <dbReference type="SAM" id="MobiDB-lite"/>
    </source>
</evidence>
<dbReference type="GO" id="GO:0000287">
    <property type="term" value="F:magnesium ion binding"/>
    <property type="evidence" value="ECO:0007669"/>
    <property type="project" value="InterPro"/>
</dbReference>
<evidence type="ECO:0000313" key="11">
    <source>
        <dbReference type="Proteomes" id="UP000002852"/>
    </source>
</evidence>
<evidence type="ECO:0000256" key="2">
    <source>
        <dbReference type="ARBA" id="ARBA00009604"/>
    </source>
</evidence>
<dbReference type="STRING" id="8083.ENSXMAP00000031987"/>
<evidence type="ECO:0000259" key="9">
    <source>
        <dbReference type="SMART" id="SM01193"/>
    </source>
</evidence>
<evidence type="ECO:0000256" key="4">
    <source>
        <dbReference type="ARBA" id="ARBA00023152"/>
    </source>
</evidence>
<feature type="region of interest" description="Disordered" evidence="7">
    <location>
        <begin position="1"/>
        <end position="29"/>
    </location>
</feature>
<feature type="domain" description="Enolase C-terminal TIM barrel" evidence="8">
    <location>
        <begin position="301"/>
        <end position="582"/>
    </location>
</feature>
<dbReference type="InterPro" id="IPR029017">
    <property type="entry name" value="Enolase-like_N"/>
</dbReference>
<dbReference type="Pfam" id="PF00113">
    <property type="entry name" value="Enolase_C"/>
    <property type="match status" value="1"/>
</dbReference>
<evidence type="ECO:0000256" key="3">
    <source>
        <dbReference type="ARBA" id="ARBA00012058"/>
    </source>
</evidence>
<dbReference type="InterPro" id="IPR036849">
    <property type="entry name" value="Enolase-like_C_sf"/>
</dbReference>
<accession>A0A3B5QMY1</accession>
<evidence type="ECO:0000313" key="10">
    <source>
        <dbReference type="Ensembl" id="ENSXMAP00000031987.1"/>
    </source>
</evidence>
<dbReference type="GO" id="GO:0000015">
    <property type="term" value="C:phosphopyruvate hydratase complex"/>
    <property type="evidence" value="ECO:0007669"/>
    <property type="project" value="InterPro"/>
</dbReference>
<feature type="domain" description="Enolase N-terminal" evidence="9">
    <location>
        <begin position="112"/>
        <end position="290"/>
    </location>
</feature>
<evidence type="ECO:0000256" key="1">
    <source>
        <dbReference type="ARBA" id="ARBA00005031"/>
    </source>
</evidence>
<dbReference type="GO" id="GO:0006096">
    <property type="term" value="P:glycolytic process"/>
    <property type="evidence" value="ECO:0007669"/>
    <property type="project" value="UniProtKB-UniPathway"/>
</dbReference>
<dbReference type="Ensembl" id="ENSXMAT00000029299.1">
    <property type="protein sequence ID" value="ENSXMAP00000031987.1"/>
    <property type="gene ID" value="ENSXMAG00000000773.2"/>
</dbReference>
<feature type="region of interest" description="Disordered" evidence="7">
    <location>
        <begin position="583"/>
        <end position="603"/>
    </location>
</feature>
<dbReference type="PANTHER" id="PTHR11902:SF30">
    <property type="entry name" value="ENOLASE 4"/>
    <property type="match status" value="1"/>
</dbReference>
<sequence length="603" mass="66793">MMIDPVDSKKKKKRKKNDRSTRLRLPTRQSSPVHYVSMVTHNIKTSTSTLSSPRPEKMDYNKMRMAAAEYFRRNGVPATLQRLLNEYFVHQPPDIHGYLADCLLKLSTPPKISDLRGRAVFLGNGQLIVEAEVFCIDCNKEKRMSSAAVLSTFAPVGAEESQRSSDYVEIALQWIHEPFRRLLLDQNPCDQSEIDQMLGDFFTSYREEEKARRDKLKAEAKEHEAVTLVPVTPAKEKKSKGKKTIVDEKLFPPPELPEPVLLEGMAVGSVSLAVAKCGAEIKGMPLYKYISALKNQKEPAHFHVPVPWITLLSCGKKSPGKLCLLEEIILISKVGHPVKQSVTLAFELQKEMIKLMSTSGKGGITLSSVSDHGVLRASCDRLEQPLDLITDACRNLKVPLGVDVFLALNCAAPKLMDYSKGKYEVATGGLKSPDELIEVYLNLTSKYPAVVAIIDPFRREEAEQWEKLSSRIGISCSLLSDITHKPQDPVLPGVNGYVFRHANETTVSDIIHATVSYQGAVVMDTMFSESCSSGSFADLAVGLGLDYVKLGGLSGVETMAKYNRLTAIEEELAQQGLLVCKEPEPPLFSKEPKEELASAEETK</sequence>
<dbReference type="Gene3D" id="3.30.390.10">
    <property type="entry name" value="Enolase-like, N-terminal domain"/>
    <property type="match status" value="1"/>
</dbReference>
<keyword evidence="4" id="KW-0324">Glycolysis</keyword>
<dbReference type="InterPro" id="IPR020811">
    <property type="entry name" value="Enolase_N"/>
</dbReference>
<dbReference type="OMA" id="MKELICI"/>
<feature type="compositionally biased region" description="Basic and acidic residues" evidence="7">
    <location>
        <begin position="590"/>
        <end position="603"/>
    </location>
</feature>
<dbReference type="InterPro" id="IPR020810">
    <property type="entry name" value="Enolase_C"/>
</dbReference>
<dbReference type="UniPathway" id="UPA00109">
    <property type="reaction ID" value="UER00187"/>
</dbReference>
<reference evidence="10" key="4">
    <citation type="submission" date="2025-09" db="UniProtKB">
        <authorList>
            <consortium name="Ensembl"/>
        </authorList>
    </citation>
    <scope>IDENTIFICATION</scope>
    <source>
        <strain evidence="10">JP 163 A</strain>
    </source>
</reference>
<dbReference type="SUPFAM" id="SSF51604">
    <property type="entry name" value="Enolase C-terminal domain-like"/>
    <property type="match status" value="1"/>
</dbReference>
<dbReference type="SMART" id="SM01193">
    <property type="entry name" value="Enolase_N"/>
    <property type="match status" value="1"/>
</dbReference>
<reference evidence="10" key="3">
    <citation type="submission" date="2025-08" db="UniProtKB">
        <authorList>
            <consortium name="Ensembl"/>
        </authorList>
    </citation>
    <scope>IDENTIFICATION</scope>
    <source>
        <strain evidence="10">JP 163 A</strain>
    </source>
</reference>
<dbReference type="GeneTree" id="ENSGT00950000182805"/>
<reference evidence="11" key="2">
    <citation type="journal article" date="2013" name="Nat. Genet.">
        <title>The genome of the platyfish, Xiphophorus maculatus, provides insights into evolutionary adaptation and several complex traits.</title>
        <authorList>
            <person name="Schartl M."/>
            <person name="Walter R.B."/>
            <person name="Shen Y."/>
            <person name="Garcia T."/>
            <person name="Catchen J."/>
            <person name="Amores A."/>
            <person name="Braasch I."/>
            <person name="Chalopin D."/>
            <person name="Volff J.N."/>
            <person name="Lesch K.P."/>
            <person name="Bisazza A."/>
            <person name="Minx P."/>
            <person name="Hillier L."/>
            <person name="Wilson R.K."/>
            <person name="Fuerstenberg S."/>
            <person name="Boore J."/>
            <person name="Searle S."/>
            <person name="Postlethwait J.H."/>
            <person name="Warren W.C."/>
        </authorList>
    </citation>
    <scope>NUCLEOTIDE SEQUENCE [LARGE SCALE GENOMIC DNA]</scope>
    <source>
        <strain evidence="11">JP 163 A</strain>
    </source>
</reference>
<dbReference type="InterPro" id="IPR000941">
    <property type="entry name" value="Enolase"/>
</dbReference>
<protein>
    <recommendedName>
        <fullName evidence="3">phosphopyruvate hydratase</fullName>
        <ecNumber evidence="3">4.2.1.11</ecNumber>
    </recommendedName>
    <alternativeName>
        <fullName evidence="6">2-phospho-D-glycerate hydro-lyase</fullName>
    </alternativeName>
</protein>
<evidence type="ECO:0000256" key="5">
    <source>
        <dbReference type="ARBA" id="ARBA00023239"/>
    </source>
</evidence>
<dbReference type="Gene3D" id="3.20.20.120">
    <property type="entry name" value="Enolase-like C-terminal domain"/>
    <property type="match status" value="1"/>
</dbReference>
<dbReference type="PANTHER" id="PTHR11902">
    <property type="entry name" value="ENOLASE"/>
    <property type="match status" value="1"/>
</dbReference>
<dbReference type="AlphaFoldDB" id="A0A3B5QMY1"/>
<dbReference type="EC" id="4.2.1.11" evidence="3"/>
<dbReference type="GO" id="GO:0004634">
    <property type="term" value="F:phosphopyruvate hydratase activity"/>
    <property type="evidence" value="ECO:0007669"/>
    <property type="project" value="UniProtKB-EC"/>
</dbReference>
<organism evidence="10 11">
    <name type="scientific">Xiphophorus maculatus</name>
    <name type="common">Southern platyfish</name>
    <name type="synonym">Platypoecilus maculatus</name>
    <dbReference type="NCBI Taxonomy" id="8083"/>
    <lineage>
        <taxon>Eukaryota</taxon>
        <taxon>Metazoa</taxon>
        <taxon>Chordata</taxon>
        <taxon>Craniata</taxon>
        <taxon>Vertebrata</taxon>
        <taxon>Euteleostomi</taxon>
        <taxon>Actinopterygii</taxon>
        <taxon>Neopterygii</taxon>
        <taxon>Teleostei</taxon>
        <taxon>Neoteleostei</taxon>
        <taxon>Acanthomorphata</taxon>
        <taxon>Ovalentaria</taxon>
        <taxon>Atherinomorphae</taxon>
        <taxon>Cyprinodontiformes</taxon>
        <taxon>Poeciliidae</taxon>
        <taxon>Poeciliinae</taxon>
        <taxon>Xiphophorus</taxon>
    </lineage>
</organism>
<comment type="pathway">
    <text evidence="1">Carbohydrate degradation; glycolysis; pyruvate from D-glyceraldehyde 3-phosphate: step 4/5.</text>
</comment>
<keyword evidence="5" id="KW-0456">Lyase</keyword>